<gene>
    <name evidence="2" type="ORF">GN958_ATG16160</name>
</gene>
<sequence length="109" mass="12181">MRHRDLVSMMSISYCNGYNNEVEKATQERKAAKEAHRAAKAAQKATKTEAITRKETEEIPIAERRPNPNRNPRLSSRLPPPLLTLLLLLAMFSVSETRVVVSTASSCAM</sequence>
<dbReference type="AlphaFoldDB" id="A0A8S9U0Q8"/>
<protein>
    <submittedName>
        <fullName evidence="2">Uncharacterized protein</fullName>
    </submittedName>
</protein>
<reference evidence="2" key="1">
    <citation type="submission" date="2020-03" db="EMBL/GenBank/DDBJ databases">
        <title>Hybrid Assembly of Korean Phytophthora infestans isolates.</title>
        <authorList>
            <person name="Prokchorchik M."/>
            <person name="Lee Y."/>
            <person name="Seo J."/>
            <person name="Cho J.-H."/>
            <person name="Park Y.-E."/>
            <person name="Jang D.-C."/>
            <person name="Im J.-S."/>
            <person name="Choi J.-G."/>
            <person name="Park H.-J."/>
            <person name="Lee G.-B."/>
            <person name="Lee Y.-G."/>
            <person name="Hong S.-Y."/>
            <person name="Cho K."/>
            <person name="Sohn K.H."/>
        </authorList>
    </citation>
    <scope>NUCLEOTIDE SEQUENCE</scope>
    <source>
        <strain evidence="2">KR_2_A2</strain>
    </source>
</reference>
<dbReference type="Proteomes" id="UP000704712">
    <property type="component" value="Unassembled WGS sequence"/>
</dbReference>
<feature type="compositionally biased region" description="Basic and acidic residues" evidence="1">
    <location>
        <begin position="46"/>
        <end position="66"/>
    </location>
</feature>
<evidence type="ECO:0000313" key="3">
    <source>
        <dbReference type="Proteomes" id="UP000704712"/>
    </source>
</evidence>
<evidence type="ECO:0000256" key="1">
    <source>
        <dbReference type="SAM" id="MobiDB-lite"/>
    </source>
</evidence>
<dbReference type="EMBL" id="JAACNO010002259">
    <property type="protein sequence ID" value="KAF4134655.1"/>
    <property type="molecule type" value="Genomic_DNA"/>
</dbReference>
<organism evidence="2 3">
    <name type="scientific">Phytophthora infestans</name>
    <name type="common">Potato late blight agent</name>
    <name type="synonym">Botrytis infestans</name>
    <dbReference type="NCBI Taxonomy" id="4787"/>
    <lineage>
        <taxon>Eukaryota</taxon>
        <taxon>Sar</taxon>
        <taxon>Stramenopiles</taxon>
        <taxon>Oomycota</taxon>
        <taxon>Peronosporomycetes</taxon>
        <taxon>Peronosporales</taxon>
        <taxon>Peronosporaceae</taxon>
        <taxon>Phytophthora</taxon>
    </lineage>
</organism>
<comment type="caution">
    <text evidence="2">The sequence shown here is derived from an EMBL/GenBank/DDBJ whole genome shotgun (WGS) entry which is preliminary data.</text>
</comment>
<evidence type="ECO:0000313" key="2">
    <source>
        <dbReference type="EMBL" id="KAF4134655.1"/>
    </source>
</evidence>
<feature type="region of interest" description="Disordered" evidence="1">
    <location>
        <begin position="35"/>
        <end position="77"/>
    </location>
</feature>
<proteinExistence type="predicted"/>
<feature type="compositionally biased region" description="Low complexity" evidence="1">
    <location>
        <begin position="68"/>
        <end position="77"/>
    </location>
</feature>
<name>A0A8S9U0Q8_PHYIN</name>
<accession>A0A8S9U0Q8</accession>